<evidence type="ECO:0000256" key="4">
    <source>
        <dbReference type="ARBA" id="ARBA00011905"/>
    </source>
</evidence>
<dbReference type="InterPro" id="IPR008854">
    <property type="entry name" value="TPMT"/>
</dbReference>
<evidence type="ECO:0000256" key="5">
    <source>
        <dbReference type="ARBA" id="ARBA00022490"/>
    </source>
</evidence>
<dbReference type="AlphaFoldDB" id="A0A7M7P7B4"/>
<comment type="similarity">
    <text evidence="3">Belongs to the class I-like SAM-binding methyltransferase superfamily. TPMT family.</text>
</comment>
<keyword evidence="10" id="KW-1185">Reference proteome</keyword>
<keyword evidence="6" id="KW-0489">Methyltransferase</keyword>
<name>A0A7M7P7B4_STRPU</name>
<sequence>MIRMQARFPKNWLSPVPFIRLTVCDISSFSCVKMSRIQTWTEGWAEGRTSFHGTNVHKSLLEFQSKLLVKKPSRVLVPLCGKTLDMRWLAEEGHEVVGVEGVIQAVMEFFEEQELPYKESDVPGIKGAKLFENEDKKIKIYLCDFFQFSKDIAGQFDAIWDRASLVAIDPPLRQQYTDVLLSVLSPGGRILIEVYEYNPEERKQKGTPHFVPEEVIQKLYGEKCTTIDLLGDNDHLEGNERFKERGLTWMRQKIRIMVLK</sequence>
<evidence type="ECO:0000256" key="3">
    <source>
        <dbReference type="ARBA" id="ARBA00008145"/>
    </source>
</evidence>
<dbReference type="Proteomes" id="UP000007110">
    <property type="component" value="Unassembled WGS sequence"/>
</dbReference>
<keyword evidence="8" id="KW-0949">S-adenosyl-L-methionine</keyword>
<dbReference type="Pfam" id="PF05724">
    <property type="entry name" value="TPMT"/>
    <property type="match status" value="1"/>
</dbReference>
<dbReference type="PIRSF" id="PIRSF023956">
    <property type="entry name" value="Thiopurine_S-methyltransferase"/>
    <property type="match status" value="1"/>
</dbReference>
<reference evidence="9" key="2">
    <citation type="submission" date="2021-01" db="UniProtKB">
        <authorList>
            <consortium name="EnsemblMetazoa"/>
        </authorList>
    </citation>
    <scope>IDENTIFICATION</scope>
</reference>
<dbReference type="PANTHER" id="PTHR10259:SF11">
    <property type="entry name" value="THIOPURINE S-METHYLTRANSFERASE"/>
    <property type="match status" value="1"/>
</dbReference>
<comment type="catalytic activity">
    <reaction evidence="1">
        <text>S-adenosyl-L-methionine + a thiopurine = S-adenosyl-L-homocysteine + a thiopurine S-methylether.</text>
        <dbReference type="EC" id="2.1.1.67"/>
    </reaction>
</comment>
<dbReference type="GO" id="GO:0005737">
    <property type="term" value="C:cytoplasm"/>
    <property type="evidence" value="ECO:0007669"/>
    <property type="project" value="UniProtKB-SubCell"/>
</dbReference>
<dbReference type="InterPro" id="IPR025835">
    <property type="entry name" value="Thiopurine_S-MeTrfase"/>
</dbReference>
<dbReference type="InParanoid" id="A0A7M7P7B4"/>
<dbReference type="FunFam" id="3.40.50.150:FF:000101">
    <property type="entry name" value="Thiopurine S-methyltransferase"/>
    <property type="match status" value="1"/>
</dbReference>
<proteinExistence type="inferred from homology"/>
<protein>
    <recommendedName>
        <fullName evidence="4">thiopurine S-methyltransferase</fullName>
        <ecNumber evidence="4">2.1.1.67</ecNumber>
    </recommendedName>
</protein>
<keyword evidence="7" id="KW-0808">Transferase</keyword>
<dbReference type="RefSeq" id="XP_030847418.1">
    <property type="nucleotide sequence ID" value="XM_030991558.1"/>
</dbReference>
<dbReference type="PANTHER" id="PTHR10259">
    <property type="entry name" value="THIOPURINE S-METHYLTRANSFERASE"/>
    <property type="match status" value="1"/>
</dbReference>
<dbReference type="EnsemblMetazoa" id="XM_030991558">
    <property type="protein sequence ID" value="XP_030847418"/>
    <property type="gene ID" value="LOC100893811"/>
</dbReference>
<reference evidence="10" key="1">
    <citation type="submission" date="2015-02" db="EMBL/GenBank/DDBJ databases">
        <title>Genome sequencing for Strongylocentrotus purpuratus.</title>
        <authorList>
            <person name="Murali S."/>
            <person name="Liu Y."/>
            <person name="Vee V."/>
            <person name="English A."/>
            <person name="Wang M."/>
            <person name="Skinner E."/>
            <person name="Han Y."/>
            <person name="Muzny D.M."/>
            <person name="Worley K.C."/>
            <person name="Gibbs R.A."/>
        </authorList>
    </citation>
    <scope>NUCLEOTIDE SEQUENCE</scope>
</reference>
<dbReference type="PROSITE" id="PS51585">
    <property type="entry name" value="SAM_MT_TPMT"/>
    <property type="match status" value="1"/>
</dbReference>
<accession>A0A7M7P7B4</accession>
<comment type="subcellular location">
    <subcellularLocation>
        <location evidence="2">Cytoplasm</location>
    </subcellularLocation>
</comment>
<dbReference type="GO" id="GO:0008119">
    <property type="term" value="F:thiopurine S-methyltransferase activity"/>
    <property type="evidence" value="ECO:0000318"/>
    <property type="project" value="GO_Central"/>
</dbReference>
<dbReference type="GO" id="GO:0032259">
    <property type="term" value="P:methylation"/>
    <property type="evidence" value="ECO:0007669"/>
    <property type="project" value="UniProtKB-KW"/>
</dbReference>
<dbReference type="GeneID" id="100893811"/>
<evidence type="ECO:0000256" key="2">
    <source>
        <dbReference type="ARBA" id="ARBA00004496"/>
    </source>
</evidence>
<dbReference type="Gene3D" id="3.40.50.150">
    <property type="entry name" value="Vaccinia Virus protein VP39"/>
    <property type="match status" value="1"/>
</dbReference>
<evidence type="ECO:0000256" key="8">
    <source>
        <dbReference type="ARBA" id="ARBA00022691"/>
    </source>
</evidence>
<dbReference type="InterPro" id="IPR029063">
    <property type="entry name" value="SAM-dependent_MTases_sf"/>
</dbReference>
<dbReference type="CDD" id="cd02440">
    <property type="entry name" value="AdoMet_MTases"/>
    <property type="match status" value="1"/>
</dbReference>
<organism evidence="9 10">
    <name type="scientific">Strongylocentrotus purpuratus</name>
    <name type="common">Purple sea urchin</name>
    <dbReference type="NCBI Taxonomy" id="7668"/>
    <lineage>
        <taxon>Eukaryota</taxon>
        <taxon>Metazoa</taxon>
        <taxon>Echinodermata</taxon>
        <taxon>Eleutherozoa</taxon>
        <taxon>Echinozoa</taxon>
        <taxon>Echinoidea</taxon>
        <taxon>Euechinoidea</taxon>
        <taxon>Echinacea</taxon>
        <taxon>Camarodonta</taxon>
        <taxon>Echinidea</taxon>
        <taxon>Strongylocentrotidae</taxon>
        <taxon>Strongylocentrotus</taxon>
    </lineage>
</organism>
<evidence type="ECO:0000256" key="6">
    <source>
        <dbReference type="ARBA" id="ARBA00022603"/>
    </source>
</evidence>
<evidence type="ECO:0000256" key="7">
    <source>
        <dbReference type="ARBA" id="ARBA00022679"/>
    </source>
</evidence>
<keyword evidence="5" id="KW-0963">Cytoplasm</keyword>
<evidence type="ECO:0000256" key="1">
    <source>
        <dbReference type="ARBA" id="ARBA00000903"/>
    </source>
</evidence>
<evidence type="ECO:0000313" key="9">
    <source>
        <dbReference type="EnsemblMetazoa" id="XP_030847418"/>
    </source>
</evidence>
<dbReference type="SUPFAM" id="SSF53335">
    <property type="entry name" value="S-adenosyl-L-methionine-dependent methyltransferases"/>
    <property type="match status" value="1"/>
</dbReference>
<dbReference type="EC" id="2.1.1.67" evidence="4"/>
<evidence type="ECO:0000313" key="10">
    <source>
        <dbReference type="Proteomes" id="UP000007110"/>
    </source>
</evidence>
<dbReference type="OrthoDB" id="276151at2759"/>